<sequence length="291" mass="34924">MLFFLILLFLMIFCIIQSIAFVTLLERHLLGSSQIRLGPNKVSFLGLVQAFLDGVKLLKKRMILPNFSFKMVFILLPTISFLLMVFYWFIIPFFYYLITFGYSFLFFFSLIGFSVYPIMLSGIFSFSKFSFIGSLRSASQSISYEITFSFYMLIFLLFFFCLEMMPLNMFIFFFLILVFFFLILAELNRAPFDFSEGESELVSGFNVEFSSVPFVLFFLSEYGILLFFSVFLSIFFFNFSFVFVFVFFFFIIFVRSCYPRFRYDFLMGLFWFKFLPISLFFYFFYMVFFFF</sequence>
<dbReference type="InterPro" id="IPR018086">
    <property type="entry name" value="NADH_UbQ_OxRdtase_su1_CS"/>
</dbReference>
<comment type="catalytic activity">
    <reaction evidence="10">
        <text>a ubiquinone + NADH + 5 H(+)(in) = a ubiquinol + NAD(+) + 4 H(+)(out)</text>
        <dbReference type="Rhea" id="RHEA:29091"/>
        <dbReference type="Rhea" id="RHEA-COMP:9565"/>
        <dbReference type="Rhea" id="RHEA-COMP:9566"/>
        <dbReference type="ChEBI" id="CHEBI:15378"/>
        <dbReference type="ChEBI" id="CHEBI:16389"/>
        <dbReference type="ChEBI" id="CHEBI:17976"/>
        <dbReference type="ChEBI" id="CHEBI:57540"/>
        <dbReference type="ChEBI" id="CHEBI:57945"/>
        <dbReference type="EC" id="7.1.1.2"/>
    </reaction>
</comment>
<feature type="transmembrane region" description="Helical" evidence="11">
    <location>
        <begin position="225"/>
        <end position="253"/>
    </location>
</feature>
<dbReference type="GO" id="GO:0005743">
    <property type="term" value="C:mitochondrial inner membrane"/>
    <property type="evidence" value="ECO:0007669"/>
    <property type="project" value="UniProtKB-SubCell"/>
</dbReference>
<keyword evidence="7 10" id="KW-0830">Ubiquinone</keyword>
<keyword evidence="10 12" id="KW-0496">Mitochondrion</keyword>
<accession>A0A1Y1D8A4</accession>
<comment type="similarity">
    <text evidence="2 9">Belongs to the complex I subunit 1 family.</text>
</comment>
<dbReference type="GO" id="GO:0008137">
    <property type="term" value="F:NADH dehydrogenase (ubiquinone) activity"/>
    <property type="evidence" value="ECO:0007669"/>
    <property type="project" value="UniProtKB-EC"/>
</dbReference>
<protein>
    <recommendedName>
        <fullName evidence="3 10">NADH-ubiquinone oxidoreductase chain 1</fullName>
        <ecNumber evidence="10">7.1.1.2</ecNumber>
    </recommendedName>
</protein>
<keyword evidence="6 11" id="KW-1133">Transmembrane helix</keyword>
<feature type="transmembrane region" description="Helical" evidence="11">
    <location>
        <begin position="265"/>
        <end position="290"/>
    </location>
</feature>
<feature type="transmembrane region" description="Helical" evidence="11">
    <location>
        <begin position="201"/>
        <end position="219"/>
    </location>
</feature>
<feature type="transmembrane region" description="Helical" evidence="11">
    <location>
        <begin position="146"/>
        <end position="165"/>
    </location>
</feature>
<name>A0A1Y1D8A4_9BILA</name>
<evidence type="ECO:0000313" key="12">
    <source>
        <dbReference type="EMBL" id="BAX87941.1"/>
    </source>
</evidence>
<feature type="transmembrane region" description="Helical" evidence="11">
    <location>
        <begin position="171"/>
        <end position="189"/>
    </location>
</feature>
<evidence type="ECO:0000256" key="9">
    <source>
        <dbReference type="RuleBase" id="RU000471"/>
    </source>
</evidence>
<evidence type="ECO:0000256" key="4">
    <source>
        <dbReference type="ARBA" id="ARBA00022448"/>
    </source>
</evidence>
<organism evidence="12">
    <name type="scientific">Diploscapter coronatus</name>
    <dbReference type="NCBI Taxonomy" id="288516"/>
    <lineage>
        <taxon>Eukaryota</taxon>
        <taxon>Metazoa</taxon>
        <taxon>Ecdysozoa</taxon>
        <taxon>Nematoda</taxon>
        <taxon>Chromadorea</taxon>
        <taxon>Rhabditida</taxon>
        <taxon>Rhabditina</taxon>
        <taxon>Rhabditomorpha</taxon>
        <taxon>Rhabditoidea</taxon>
        <taxon>Rhabditidae</taxon>
        <taxon>Diploscapter</taxon>
    </lineage>
</organism>
<dbReference type="EC" id="7.1.1.2" evidence="10"/>
<keyword evidence="8 11" id="KW-0472">Membrane</keyword>
<dbReference type="Pfam" id="PF00146">
    <property type="entry name" value="NADHdh"/>
    <property type="match status" value="1"/>
</dbReference>
<evidence type="ECO:0000256" key="3">
    <source>
        <dbReference type="ARBA" id="ARBA00021009"/>
    </source>
</evidence>
<evidence type="ECO:0000256" key="7">
    <source>
        <dbReference type="ARBA" id="ARBA00023075"/>
    </source>
</evidence>
<dbReference type="InterPro" id="IPR001694">
    <property type="entry name" value="NADH_UbQ_OxRdtase_su1/FPO"/>
</dbReference>
<keyword evidence="5 9" id="KW-0812">Transmembrane</keyword>
<keyword evidence="9" id="KW-0520">NAD</keyword>
<dbReference type="GO" id="GO:0003954">
    <property type="term" value="F:NADH dehydrogenase activity"/>
    <property type="evidence" value="ECO:0007669"/>
    <property type="project" value="TreeGrafter"/>
</dbReference>
<evidence type="ECO:0000256" key="11">
    <source>
        <dbReference type="SAM" id="Phobius"/>
    </source>
</evidence>
<dbReference type="RefSeq" id="YP_009389038.1">
    <property type="nucleotide sequence ID" value="NC_035106.1"/>
</dbReference>
<dbReference type="GO" id="GO:0009060">
    <property type="term" value="P:aerobic respiration"/>
    <property type="evidence" value="ECO:0007669"/>
    <property type="project" value="TreeGrafter"/>
</dbReference>
<proteinExistence type="inferred from homology"/>
<comment type="subcellular location">
    <subcellularLocation>
        <location evidence="1">Membrane</location>
        <topology evidence="1">Multi-pass membrane protein</topology>
    </subcellularLocation>
    <subcellularLocation>
        <location evidence="9">Mitochondrion inner membrane</location>
        <topology evidence="9">Multi-pass membrane protein</topology>
    </subcellularLocation>
</comment>
<feature type="transmembrane region" description="Helical" evidence="11">
    <location>
        <begin position="71"/>
        <end position="98"/>
    </location>
</feature>
<evidence type="ECO:0000256" key="6">
    <source>
        <dbReference type="ARBA" id="ARBA00022989"/>
    </source>
</evidence>
<evidence type="ECO:0000256" key="1">
    <source>
        <dbReference type="ARBA" id="ARBA00004141"/>
    </source>
</evidence>
<keyword evidence="4" id="KW-0813">Transport</keyword>
<dbReference type="PROSITE" id="PS00668">
    <property type="entry name" value="COMPLEX1_ND1_2"/>
    <property type="match status" value="1"/>
</dbReference>
<evidence type="ECO:0000256" key="8">
    <source>
        <dbReference type="ARBA" id="ARBA00023136"/>
    </source>
</evidence>
<dbReference type="PANTHER" id="PTHR11432">
    <property type="entry name" value="NADH DEHYDROGENASE SUBUNIT 1"/>
    <property type="match status" value="1"/>
</dbReference>
<evidence type="ECO:0000256" key="2">
    <source>
        <dbReference type="ARBA" id="ARBA00010535"/>
    </source>
</evidence>
<feature type="transmembrane region" description="Helical" evidence="11">
    <location>
        <begin position="104"/>
        <end position="126"/>
    </location>
</feature>
<dbReference type="AlphaFoldDB" id="A0A1Y1D8A4"/>
<evidence type="ECO:0000256" key="10">
    <source>
        <dbReference type="RuleBase" id="RU000473"/>
    </source>
</evidence>
<dbReference type="EMBL" id="LC213018">
    <property type="protein sequence ID" value="BAX87941.1"/>
    <property type="molecule type" value="Genomic_DNA"/>
</dbReference>
<reference evidence="12" key="1">
    <citation type="submission" date="2017-01" db="EMBL/GenBank/DDBJ databases">
        <title>Genome analysis of Diploscapter coronatus: Insights into molecular peculiarities of a nematode with parthenogenetic reproduction.</title>
        <authorList>
            <person name="Hiraki H."/>
            <person name="Kagoshima H."/>
            <person name="Kraus C."/>
            <person name="Schiffer P.H."/>
            <person name="Ueta Y."/>
            <person name="Kroiher M."/>
            <person name="Schierenberg E."/>
            <person name="Kohara Y."/>
        </authorList>
    </citation>
    <scope>NUCLEOTIDE SEQUENCE</scope>
    <source>
        <strain evidence="12">PDL0010</strain>
    </source>
</reference>
<dbReference type="GeneID" id="33194466"/>
<dbReference type="CTD" id="33194466"/>
<dbReference type="PANTHER" id="PTHR11432:SF3">
    <property type="entry name" value="NADH-UBIQUINONE OXIDOREDUCTASE CHAIN 1"/>
    <property type="match status" value="1"/>
</dbReference>
<evidence type="ECO:0000256" key="5">
    <source>
        <dbReference type="ARBA" id="ARBA00022692"/>
    </source>
</evidence>
<geneLocation type="mitochondrion" evidence="12"/>